<dbReference type="Pfam" id="PF03372">
    <property type="entry name" value="Exo_endo_phos"/>
    <property type="match status" value="1"/>
</dbReference>
<dbReference type="InterPro" id="IPR005135">
    <property type="entry name" value="Endo/exonuclease/phosphatase"/>
</dbReference>
<proteinExistence type="predicted"/>
<evidence type="ECO:0000313" key="3">
    <source>
        <dbReference type="EMBL" id="QIM64735.1"/>
    </source>
</evidence>
<accession>A0AAE6X4I4</accession>
<dbReference type="NCBIfam" id="NF003840">
    <property type="entry name" value="PRK05421.1-2"/>
    <property type="match status" value="1"/>
</dbReference>
<dbReference type="GO" id="GO:0004519">
    <property type="term" value="F:endonuclease activity"/>
    <property type="evidence" value="ECO:0007669"/>
    <property type="project" value="UniProtKB-KW"/>
</dbReference>
<keyword evidence="5" id="KW-1185">Reference proteome</keyword>
<evidence type="ECO:0000259" key="2">
    <source>
        <dbReference type="Pfam" id="PF03372"/>
    </source>
</evidence>
<name>A0AAE6X4I4_9PAST</name>
<dbReference type="KEGG" id="fcl:A4G17_04445"/>
<evidence type="ECO:0000313" key="4">
    <source>
        <dbReference type="EMBL" id="RPE92344.1"/>
    </source>
</evidence>
<dbReference type="InterPro" id="IPR036691">
    <property type="entry name" value="Endo/exonu/phosph_ase_sf"/>
</dbReference>
<dbReference type="AlphaFoldDB" id="A0AAE6X4I4"/>
<dbReference type="Proteomes" id="UP000276901">
    <property type="component" value="Unassembled WGS sequence"/>
</dbReference>
<gene>
    <name evidence="3" type="ORF">A4G17_04445</name>
    <name evidence="4" type="ORF">EDC49_1642</name>
</gene>
<protein>
    <submittedName>
        <fullName evidence="4">Endonuclease/exonuclease/phosphatase (EEP) superfamily protein YafD</fullName>
    </submittedName>
</protein>
<keyword evidence="1" id="KW-0472">Membrane</keyword>
<keyword evidence="1" id="KW-0812">Transmembrane</keyword>
<evidence type="ECO:0000313" key="6">
    <source>
        <dbReference type="Proteomes" id="UP000502287"/>
    </source>
</evidence>
<feature type="transmembrane region" description="Helical" evidence="1">
    <location>
        <begin position="7"/>
        <end position="29"/>
    </location>
</feature>
<dbReference type="NCBIfam" id="NF003842">
    <property type="entry name" value="PRK05421.1-4"/>
    <property type="match status" value="1"/>
</dbReference>
<dbReference type="SUPFAM" id="SSF56219">
    <property type="entry name" value="DNase I-like"/>
    <property type="match status" value="1"/>
</dbReference>
<evidence type="ECO:0000313" key="5">
    <source>
        <dbReference type="Proteomes" id="UP000276901"/>
    </source>
</evidence>
<dbReference type="EMBL" id="RKQT01000003">
    <property type="protein sequence ID" value="RPE92344.1"/>
    <property type="molecule type" value="Genomic_DNA"/>
</dbReference>
<keyword evidence="4" id="KW-0378">Hydrolase</keyword>
<reference evidence="3 6" key="1">
    <citation type="submission" date="2016-03" db="EMBL/GenBank/DDBJ databases">
        <authorList>
            <person name="Hansen M.J."/>
            <person name="Bojesen A.M."/>
            <person name="Planet P."/>
        </authorList>
    </citation>
    <scope>NUCLEOTIDE SEQUENCE [LARGE SCALE GENOMIC DNA]</scope>
    <source>
        <strain evidence="3 6">HPA 21</strain>
    </source>
</reference>
<reference evidence="4 5" key="2">
    <citation type="submission" date="2018-11" db="EMBL/GenBank/DDBJ databases">
        <title>Genomic Encyclopedia of Type Strains, Phase IV (KMG-IV): sequencing the most valuable type-strain genomes for metagenomic binning, comparative biology and taxonomic classification.</title>
        <authorList>
            <person name="Goeker M."/>
        </authorList>
    </citation>
    <scope>NUCLEOTIDE SEQUENCE [LARGE SCALE GENOMIC DNA]</scope>
    <source>
        <strain evidence="4 5">DSM 25797</strain>
    </source>
</reference>
<feature type="domain" description="Endonuclease/exonuclease/phosphatase" evidence="2">
    <location>
        <begin position="74"/>
        <end position="278"/>
    </location>
</feature>
<evidence type="ECO:0000256" key="1">
    <source>
        <dbReference type="SAM" id="Phobius"/>
    </source>
</evidence>
<dbReference type="RefSeq" id="WP_123957259.1">
    <property type="nucleotide sequence ID" value="NZ_CP015029.1"/>
</dbReference>
<organism evidence="3 6">
    <name type="scientific">Frederiksenia canicola</name>
    <dbReference type="NCBI Taxonomy" id="123824"/>
    <lineage>
        <taxon>Bacteria</taxon>
        <taxon>Pseudomonadati</taxon>
        <taxon>Pseudomonadota</taxon>
        <taxon>Gammaproteobacteria</taxon>
        <taxon>Pasteurellales</taxon>
        <taxon>Pasteurellaceae</taxon>
        <taxon>Frederiksenia</taxon>
    </lineage>
</organism>
<dbReference type="Proteomes" id="UP000502287">
    <property type="component" value="Chromosome"/>
</dbReference>
<keyword evidence="1" id="KW-1133">Transmembrane helix</keyword>
<keyword evidence="4" id="KW-0540">Nuclease</keyword>
<dbReference type="Gene3D" id="3.60.10.10">
    <property type="entry name" value="Endonuclease/exonuclease/phosphatase"/>
    <property type="match status" value="1"/>
</dbReference>
<keyword evidence="4" id="KW-0255">Endonuclease</keyword>
<sequence>MSKLKKTIVILVAIFLVLGGYFLIAFTMFSPPKTTFFSTNQVNYALKKRSDITDCYHAEQQTEVLNQSEFQLLVWNIHKGQDAGWQDTLHTLSHNADLLLLQEISSQQHLEKLLEKHFPYFVYAVSFAYHNTFSGVGTLAKFAPQTYCASATKEPWIKLPKVGVATTYPLLNGKSLLVVNLHLVNFEWNPTNYQQQLTEAFNLIATHQGPIILAGDFNTWNKRRLRLVEELANKHHFRPVSFSPDVRLHFMNNPLDHIFVKGLSVLDATTLETESSDHNPLLIKLKLD</sequence>
<dbReference type="EMBL" id="CP015029">
    <property type="protein sequence ID" value="QIM64735.1"/>
    <property type="molecule type" value="Genomic_DNA"/>
</dbReference>